<dbReference type="GO" id="GO:0051287">
    <property type="term" value="F:NAD binding"/>
    <property type="evidence" value="ECO:0007669"/>
    <property type="project" value="InterPro"/>
</dbReference>
<dbReference type="NCBIfam" id="NF040602">
    <property type="entry name" value="F420_dehyd_FpoD"/>
    <property type="match status" value="1"/>
</dbReference>
<dbReference type="HAMAP" id="MF_01358">
    <property type="entry name" value="NDH1_NuoD"/>
    <property type="match status" value="1"/>
</dbReference>
<dbReference type="InterPro" id="IPR022885">
    <property type="entry name" value="NDH1_su_D/H"/>
</dbReference>
<gene>
    <name evidence="2" type="ORF">D5R95_01075</name>
</gene>
<comment type="caution">
    <text evidence="2">The sequence shown here is derived from an EMBL/GenBank/DDBJ whole genome shotgun (WGS) entry which is preliminary data.</text>
</comment>
<proteinExistence type="inferred from homology"/>
<dbReference type="PANTHER" id="PTHR11993:SF10">
    <property type="entry name" value="NADH DEHYDROGENASE [UBIQUINONE] IRON-SULFUR PROTEIN 2, MITOCHONDRIAL"/>
    <property type="match status" value="1"/>
</dbReference>
<sequence length="374" mass="42006">MFDKTSPSEMIVHIGPQHPMQPGPYRLNVKLHGESVVDLDVEVGYIHKGIEKILESKTYLQGITIVDRMCYLAALSNEEVFCGCVERLAGIEPTPRSKYIRVIAEELSRMQSHLLGFGEFGHFIGYSSMFMFTIKDREDVLTLIEMLTGARITHSYLRFGGVRGDIPEGFEEKCDEVFKSVRKACDEYEGLLKSDTVFKERSVGVGVLTPEIAKEYGVAGPALRATGVPFDIRRNEPYLVYDELDFNVCTQKEGDIFARIKVRIDEIRESMYIIEQALDQLPKGPLFPEGTPYSKRTPVMRVPQGEVFFRVEDPRGEMGMYMVSDGSDKPHRVKVRGPVFPTMQALPPLIRGESIADVTAIAGSMDGCTSEVDR</sequence>
<dbReference type="Gene3D" id="1.10.645.10">
    <property type="entry name" value="Cytochrome-c3 Hydrogenase, chain B"/>
    <property type="match status" value="1"/>
</dbReference>
<protein>
    <submittedName>
        <fullName evidence="2">NADH-quinone oxidoreductase subunit D</fullName>
        <ecNumber evidence="2">1.6.5.11</ecNumber>
    </submittedName>
</protein>
<feature type="domain" description="NADH-quinone oxidoreductase subunit D" evidence="1">
    <location>
        <begin position="124"/>
        <end position="374"/>
    </location>
</feature>
<dbReference type="InterPro" id="IPR001135">
    <property type="entry name" value="NADH_Q_OxRdtase_suD"/>
</dbReference>
<evidence type="ECO:0000313" key="3">
    <source>
        <dbReference type="Proteomes" id="UP000284763"/>
    </source>
</evidence>
<dbReference type="InterPro" id="IPR029014">
    <property type="entry name" value="NiFe-Hase_large"/>
</dbReference>
<dbReference type="PANTHER" id="PTHR11993">
    <property type="entry name" value="NADH-UBIQUINONE OXIDOREDUCTASE 49 KDA SUBUNIT"/>
    <property type="match status" value="1"/>
</dbReference>
<dbReference type="RefSeq" id="WP_259133244.1">
    <property type="nucleotide sequence ID" value="NZ_JANUCS010000001.1"/>
</dbReference>
<dbReference type="Pfam" id="PF00346">
    <property type="entry name" value="Complex1_49kDa"/>
    <property type="match status" value="1"/>
</dbReference>
<dbReference type="GO" id="GO:0016651">
    <property type="term" value="F:oxidoreductase activity, acting on NAD(P)H"/>
    <property type="evidence" value="ECO:0007669"/>
    <property type="project" value="InterPro"/>
</dbReference>
<organism evidence="2 3">
    <name type="scientific">Methanosalsum natronophilum</name>
    <dbReference type="NCBI Taxonomy" id="768733"/>
    <lineage>
        <taxon>Archaea</taxon>
        <taxon>Methanobacteriati</taxon>
        <taxon>Methanobacteriota</taxon>
        <taxon>Stenosarchaea group</taxon>
        <taxon>Methanomicrobia</taxon>
        <taxon>Methanosarcinales</taxon>
        <taxon>Methanosarcinaceae</taxon>
        <taxon>Methanosalsum</taxon>
    </lineage>
</organism>
<dbReference type="GO" id="GO:0048038">
    <property type="term" value="F:quinone binding"/>
    <property type="evidence" value="ECO:0007669"/>
    <property type="project" value="InterPro"/>
</dbReference>
<keyword evidence="2" id="KW-0560">Oxidoreductase</keyword>
<reference evidence="2 3" key="1">
    <citation type="submission" date="2018-08" db="EMBL/GenBank/DDBJ databases">
        <title>The metabolism and importance of syntrophic acetate oxidation coupled to methane or sulfide production in haloalkaline environments.</title>
        <authorList>
            <person name="Timmers P.H.A."/>
            <person name="Vavourakis C.D."/>
            <person name="Sorokin D.Y."/>
            <person name="Sinninghe Damste J.S."/>
            <person name="Muyzer G."/>
            <person name="Stams A.J.M."/>
            <person name="Plugge C.M."/>
        </authorList>
    </citation>
    <scope>NUCLEOTIDE SEQUENCE [LARGE SCALE GENOMIC DNA]</scope>
    <source>
        <strain evidence="2">MSAO_Arc3</strain>
    </source>
</reference>
<dbReference type="EMBL" id="QZAB01000075">
    <property type="protein sequence ID" value="RQD91519.1"/>
    <property type="molecule type" value="Genomic_DNA"/>
</dbReference>
<dbReference type="Proteomes" id="UP000284763">
    <property type="component" value="Unassembled WGS sequence"/>
</dbReference>
<name>A0A3R7YJP8_9EURY</name>
<dbReference type="NCBIfam" id="NF004739">
    <property type="entry name" value="PRK06075.1"/>
    <property type="match status" value="1"/>
</dbReference>
<dbReference type="InterPro" id="IPR054914">
    <property type="entry name" value="F420_dehyd_FpoD"/>
</dbReference>
<dbReference type="EC" id="1.6.5.11" evidence="2"/>
<dbReference type="AlphaFoldDB" id="A0A3R7YJP8"/>
<dbReference type="SUPFAM" id="SSF56762">
    <property type="entry name" value="HydB/Nqo4-like"/>
    <property type="match status" value="1"/>
</dbReference>
<evidence type="ECO:0000259" key="1">
    <source>
        <dbReference type="Pfam" id="PF00346"/>
    </source>
</evidence>
<accession>A0A3R7YJP8</accession>
<evidence type="ECO:0000313" key="2">
    <source>
        <dbReference type="EMBL" id="RQD91519.1"/>
    </source>
</evidence>